<dbReference type="Gene3D" id="3.30.70.1070">
    <property type="entry name" value="Sporulation related repeat"/>
    <property type="match status" value="1"/>
</dbReference>
<dbReference type="EMBL" id="UFQQ01000001">
    <property type="protein sequence ID" value="SSW89021.1"/>
    <property type="molecule type" value="Genomic_DNA"/>
</dbReference>
<keyword evidence="2" id="KW-0812">Transmembrane</keyword>
<dbReference type="RefSeq" id="WP_114356359.1">
    <property type="nucleotide sequence ID" value="NZ_QRDT01000001.1"/>
</dbReference>
<keyword evidence="7" id="KW-1185">Reference proteome</keyword>
<dbReference type="OrthoDB" id="7338235at2"/>
<evidence type="ECO:0000256" key="1">
    <source>
        <dbReference type="SAM" id="MobiDB-lite"/>
    </source>
</evidence>
<dbReference type="GO" id="GO:0042834">
    <property type="term" value="F:peptidoglycan binding"/>
    <property type="evidence" value="ECO:0007669"/>
    <property type="project" value="InterPro"/>
</dbReference>
<dbReference type="EMBL" id="QRDT01000001">
    <property type="protein sequence ID" value="RED42420.1"/>
    <property type="molecule type" value="Genomic_DNA"/>
</dbReference>
<gene>
    <name evidence="4" type="ORF">BJ125_101137</name>
    <name evidence="5" type="ORF">SAMN05892882_101137</name>
</gene>
<feature type="region of interest" description="Disordered" evidence="1">
    <location>
        <begin position="214"/>
        <end position="245"/>
    </location>
</feature>
<feature type="compositionally biased region" description="Low complexity" evidence="1">
    <location>
        <begin position="343"/>
        <end position="367"/>
    </location>
</feature>
<feature type="region of interest" description="Disordered" evidence="1">
    <location>
        <begin position="1"/>
        <end position="174"/>
    </location>
</feature>
<evidence type="ECO:0000313" key="4">
    <source>
        <dbReference type="EMBL" id="RED42420.1"/>
    </source>
</evidence>
<reference evidence="4 7" key="2">
    <citation type="submission" date="2018-07" db="EMBL/GenBank/DDBJ databases">
        <title>Genomic Encyclopedia of Archaeal and Bacterial Type Strains, Phase II (KMG-II): from individual species to whole genera.</title>
        <authorList>
            <person name="Goeker M."/>
        </authorList>
    </citation>
    <scope>NUCLEOTIDE SEQUENCE [LARGE SCALE GENOMIC DNA]</scope>
    <source>
        <strain evidence="4 7">JA575</strain>
    </source>
</reference>
<dbReference type="SUPFAM" id="SSF110997">
    <property type="entry name" value="Sporulation related repeat"/>
    <property type="match status" value="1"/>
</dbReference>
<dbReference type="PROSITE" id="PS51724">
    <property type="entry name" value="SPOR"/>
    <property type="match status" value="1"/>
</dbReference>
<feature type="transmembrane region" description="Helical" evidence="2">
    <location>
        <begin position="253"/>
        <end position="273"/>
    </location>
</feature>
<feature type="domain" description="SPOR" evidence="3">
    <location>
        <begin position="468"/>
        <end position="553"/>
    </location>
</feature>
<organism evidence="5 6">
    <name type="scientific">Rhodopseudomonas pentothenatexigens</name>
    <dbReference type="NCBI Taxonomy" id="999699"/>
    <lineage>
        <taxon>Bacteria</taxon>
        <taxon>Pseudomonadati</taxon>
        <taxon>Pseudomonadota</taxon>
        <taxon>Alphaproteobacteria</taxon>
        <taxon>Hyphomicrobiales</taxon>
        <taxon>Nitrobacteraceae</taxon>
        <taxon>Rhodopseudomonas</taxon>
    </lineage>
</organism>
<evidence type="ECO:0000313" key="5">
    <source>
        <dbReference type="EMBL" id="SSW89021.1"/>
    </source>
</evidence>
<reference evidence="5 6" key="1">
    <citation type="submission" date="2017-08" db="EMBL/GenBank/DDBJ databases">
        <authorList>
            <person name="de Groot N.N."/>
        </authorList>
    </citation>
    <scope>NUCLEOTIDE SEQUENCE [LARGE SCALE GENOMIC DNA]</scope>
    <source>
        <strain evidence="5 6">JA575</strain>
    </source>
</reference>
<feature type="region of interest" description="Disordered" evidence="1">
    <location>
        <begin position="277"/>
        <end position="472"/>
    </location>
</feature>
<dbReference type="InterPro" id="IPR036680">
    <property type="entry name" value="SPOR-like_sf"/>
</dbReference>
<name>A0A336JSI8_9BRAD</name>
<accession>A0A336JSI8</accession>
<keyword evidence="2" id="KW-1133">Transmembrane helix</keyword>
<evidence type="ECO:0000259" key="3">
    <source>
        <dbReference type="PROSITE" id="PS51724"/>
    </source>
</evidence>
<sequence length="553" mass="58512">MTDRYQNRPFPLDDEDSRPASRYPQKPENDPLAELARLIGQADPFGQSAARAEPAPPVAPQTRSTGFRASRPAAPPAADELSPPPMPSWMQHRQTQRPAEPPRAQEPAFAPAPEPDFSRPPSFLSAAPPRRTESASFDHAPSMQPSIESRPLEMHSFDPGPIEPRKPEPRLNPIEQRQLDLMQPDRVVYEPPFDPLPASPASLEPSRYDEALYGQLPADPAPIGGYQEPPYGYEDGYDETSDPRALKPRRNTMFMVVAILALAVVGTGGALAYRTFAGAPRSGEPPVIKADTGPTKIPGPSNDSAGKPIQDRLASGSGVEALVSREEQPAADPSRMPGSGPRVVLPQLNQNPNPPAVASVAPGVRPNLTPPPNNGTLAGDEPRKIRTYSIRPDQVDPSGQPAGAAAAPSGRQASRTAPPAAAPARSPGRSVEDANASAGTAPLSLSPNAGEAPAPRPQRVASLPAEPAATSGGYVVQVSSQRSEADAKASYRMLQGKFPSVLGSQSHMVKRVDLGSKGVYYRAMVGPFASSEQAQQVCSSLKSAGGQCVVQRN</sequence>
<evidence type="ECO:0000313" key="7">
    <source>
        <dbReference type="Proteomes" id="UP000256343"/>
    </source>
</evidence>
<dbReference type="Proteomes" id="UP000256343">
    <property type="component" value="Unassembled WGS sequence"/>
</dbReference>
<dbReference type="InterPro" id="IPR007730">
    <property type="entry name" value="SPOR-like_dom"/>
</dbReference>
<evidence type="ECO:0000313" key="6">
    <source>
        <dbReference type="Proteomes" id="UP000252631"/>
    </source>
</evidence>
<proteinExistence type="predicted"/>
<protein>
    <submittedName>
        <fullName evidence="5">Sporulation related protein</fullName>
    </submittedName>
</protein>
<dbReference type="Pfam" id="PF05036">
    <property type="entry name" value="SPOR"/>
    <property type="match status" value="1"/>
</dbReference>
<feature type="compositionally biased region" description="Low complexity" evidence="1">
    <location>
        <begin position="397"/>
        <end position="429"/>
    </location>
</feature>
<dbReference type="Proteomes" id="UP000252631">
    <property type="component" value="Unassembled WGS sequence"/>
</dbReference>
<keyword evidence="2" id="KW-0472">Membrane</keyword>
<evidence type="ECO:0000256" key="2">
    <source>
        <dbReference type="SAM" id="Phobius"/>
    </source>
</evidence>
<dbReference type="AlphaFoldDB" id="A0A336JSI8"/>